<feature type="domain" description="Reverse transcriptase" evidence="1">
    <location>
        <begin position="10"/>
        <end position="62"/>
    </location>
</feature>
<dbReference type="InterPro" id="IPR000477">
    <property type="entry name" value="RT_dom"/>
</dbReference>
<protein>
    <recommendedName>
        <fullName evidence="1">Reverse transcriptase domain-containing protein</fullName>
    </recommendedName>
</protein>
<evidence type="ECO:0000313" key="3">
    <source>
        <dbReference type="Proteomes" id="UP000765509"/>
    </source>
</evidence>
<dbReference type="AlphaFoldDB" id="A0A9Q3BZN5"/>
<dbReference type="PANTHER" id="PTHR24559:SF444">
    <property type="entry name" value="REVERSE TRANSCRIPTASE DOMAIN-CONTAINING PROTEIN"/>
    <property type="match status" value="1"/>
</dbReference>
<reference evidence="2" key="1">
    <citation type="submission" date="2021-03" db="EMBL/GenBank/DDBJ databases">
        <title>Draft genome sequence of rust myrtle Austropuccinia psidii MF-1, a brazilian biotype.</title>
        <authorList>
            <person name="Quecine M.C."/>
            <person name="Pachon D.M.R."/>
            <person name="Bonatelli M.L."/>
            <person name="Correr F.H."/>
            <person name="Franceschini L.M."/>
            <person name="Leite T.F."/>
            <person name="Margarido G.R.A."/>
            <person name="Almeida C.A."/>
            <person name="Ferrarezi J.A."/>
            <person name="Labate C.A."/>
        </authorList>
    </citation>
    <scope>NUCLEOTIDE SEQUENCE</scope>
    <source>
        <strain evidence="2">MF-1</strain>
    </source>
</reference>
<evidence type="ECO:0000313" key="2">
    <source>
        <dbReference type="EMBL" id="MBW0474442.1"/>
    </source>
</evidence>
<dbReference type="PANTHER" id="PTHR24559">
    <property type="entry name" value="TRANSPOSON TY3-I GAG-POL POLYPROTEIN"/>
    <property type="match status" value="1"/>
</dbReference>
<dbReference type="InterPro" id="IPR043502">
    <property type="entry name" value="DNA/RNA_pol_sf"/>
</dbReference>
<accession>A0A9Q3BZN5</accession>
<dbReference type="InterPro" id="IPR053134">
    <property type="entry name" value="RNA-dir_DNA_polymerase"/>
</dbReference>
<comment type="caution">
    <text evidence="2">The sequence shown here is derived from an EMBL/GenBank/DDBJ whole genome shotgun (WGS) entry which is preliminary data.</text>
</comment>
<dbReference type="SUPFAM" id="SSF56672">
    <property type="entry name" value="DNA/RNA polymerases"/>
    <property type="match status" value="1"/>
</dbReference>
<dbReference type="Gene3D" id="3.30.70.270">
    <property type="match status" value="1"/>
</dbReference>
<name>A0A9Q3BZN5_9BASI</name>
<evidence type="ECO:0000259" key="1">
    <source>
        <dbReference type="Pfam" id="PF00078"/>
    </source>
</evidence>
<dbReference type="InterPro" id="IPR043128">
    <property type="entry name" value="Rev_trsase/Diguanyl_cyclase"/>
</dbReference>
<gene>
    <name evidence="2" type="ORF">O181_014157</name>
</gene>
<dbReference type="EMBL" id="AVOT02003739">
    <property type="protein sequence ID" value="MBW0474442.1"/>
    <property type="molecule type" value="Genomic_DNA"/>
</dbReference>
<dbReference type="OrthoDB" id="2749397at2759"/>
<dbReference type="Pfam" id="PF00078">
    <property type="entry name" value="RVT_1"/>
    <property type="match status" value="1"/>
</dbReference>
<proteinExistence type="predicted"/>
<organism evidence="2 3">
    <name type="scientific">Austropuccinia psidii MF-1</name>
    <dbReference type="NCBI Taxonomy" id="1389203"/>
    <lineage>
        <taxon>Eukaryota</taxon>
        <taxon>Fungi</taxon>
        <taxon>Dikarya</taxon>
        <taxon>Basidiomycota</taxon>
        <taxon>Pucciniomycotina</taxon>
        <taxon>Pucciniomycetes</taxon>
        <taxon>Pucciniales</taxon>
        <taxon>Sphaerophragmiaceae</taxon>
        <taxon>Austropuccinia</taxon>
    </lineage>
</organism>
<sequence length="205" mass="23172">MKLLRIVCHNGIYEYTRMPFGSKNAPAHFKRMVDTIFLPEILEVWMVVYIDDIIHQGKSRFNCWQLTSGQANVKQDKSQAHVKRKSSKRQAHITLLSYTKSCDIHQYWFPCSFSSDSSPPDHPATIQCLVKLTQDPPVCTHPHQRGPSASLDVGGGFDFTRSSMKGLCLSWIVVLQMTLVEPAAQYRGCRCVCVMGTPRPNDVLS</sequence>
<dbReference type="Gene3D" id="3.10.10.10">
    <property type="entry name" value="HIV Type 1 Reverse Transcriptase, subunit A, domain 1"/>
    <property type="match status" value="1"/>
</dbReference>
<keyword evidence="3" id="KW-1185">Reference proteome</keyword>
<dbReference type="Proteomes" id="UP000765509">
    <property type="component" value="Unassembled WGS sequence"/>
</dbReference>